<dbReference type="VEuPathDB" id="FungiDB:PC110_g18433"/>
<proteinExistence type="predicted"/>
<dbReference type="AlphaFoldDB" id="A0A329RPS8"/>
<gene>
    <name evidence="1" type="ORF">PC110_g18433</name>
</gene>
<comment type="caution">
    <text evidence="1">The sequence shown here is derived from an EMBL/GenBank/DDBJ whole genome shotgun (WGS) entry which is preliminary data.</text>
</comment>
<protein>
    <submittedName>
        <fullName evidence="1">Uncharacterized protein</fullName>
    </submittedName>
</protein>
<keyword evidence="2" id="KW-1185">Reference proteome</keyword>
<name>A0A329RPS8_9STRA</name>
<dbReference type="OrthoDB" id="134995at2759"/>
<sequence length="134" mass="14238">MALHTYSGIGFGGEVAPNLEAITDALGIHGARSVTTGREEEGVTGVGAFSSSSLLERFELEALGSSSWGRRDPVTGSCTTAAGYRGRDFPVLHGDITDDRLIVSRHATVGVPHRRTLEDRLRGSGLILHALRIL</sequence>
<dbReference type="Proteomes" id="UP000251314">
    <property type="component" value="Unassembled WGS sequence"/>
</dbReference>
<evidence type="ECO:0000313" key="1">
    <source>
        <dbReference type="EMBL" id="RAW25148.1"/>
    </source>
</evidence>
<evidence type="ECO:0000313" key="2">
    <source>
        <dbReference type="Proteomes" id="UP000251314"/>
    </source>
</evidence>
<dbReference type="EMBL" id="MJFZ01000787">
    <property type="protein sequence ID" value="RAW25148.1"/>
    <property type="molecule type" value="Genomic_DNA"/>
</dbReference>
<reference evidence="1 2" key="1">
    <citation type="submission" date="2018-01" db="EMBL/GenBank/DDBJ databases">
        <title>Draft genome of the strawberry crown rot pathogen Phytophthora cactorum.</title>
        <authorList>
            <person name="Armitage A.D."/>
            <person name="Lysoe E."/>
            <person name="Nellist C.F."/>
            <person name="Harrison R.J."/>
            <person name="Brurberg M.B."/>
        </authorList>
    </citation>
    <scope>NUCLEOTIDE SEQUENCE [LARGE SCALE GENOMIC DNA]</scope>
    <source>
        <strain evidence="1 2">10300</strain>
    </source>
</reference>
<accession>A0A329RPS8</accession>
<organism evidence="1 2">
    <name type="scientific">Phytophthora cactorum</name>
    <dbReference type="NCBI Taxonomy" id="29920"/>
    <lineage>
        <taxon>Eukaryota</taxon>
        <taxon>Sar</taxon>
        <taxon>Stramenopiles</taxon>
        <taxon>Oomycota</taxon>
        <taxon>Peronosporomycetes</taxon>
        <taxon>Peronosporales</taxon>
        <taxon>Peronosporaceae</taxon>
        <taxon>Phytophthora</taxon>
    </lineage>
</organism>